<dbReference type="RefSeq" id="WP_165107993.1">
    <property type="nucleotide sequence ID" value="NZ_JAAKYA010000071.1"/>
</dbReference>
<gene>
    <name evidence="10" type="ORF">G4L39_10240</name>
</gene>
<keyword evidence="4 10" id="KW-0808">Transferase</keyword>
<evidence type="ECO:0000256" key="6">
    <source>
        <dbReference type="ARBA" id="ARBA00022989"/>
    </source>
</evidence>
<protein>
    <submittedName>
        <fullName evidence="10">Glycosyltransferase family 39 protein</fullName>
    </submittedName>
</protein>
<dbReference type="PANTHER" id="PTHR33908">
    <property type="entry name" value="MANNOSYLTRANSFERASE YKCB-RELATED"/>
    <property type="match status" value="1"/>
</dbReference>
<dbReference type="GO" id="GO:0009103">
    <property type="term" value="P:lipopolysaccharide biosynthetic process"/>
    <property type="evidence" value="ECO:0007669"/>
    <property type="project" value="UniProtKB-ARBA"/>
</dbReference>
<reference evidence="10 11" key="1">
    <citation type="submission" date="2020-02" db="EMBL/GenBank/DDBJ databases">
        <title>Draft genome sequence of Limisphaera ngatamarikiensis NGM72.4T, a thermophilic Verrucomicrobia grouped in subdivision 3.</title>
        <authorList>
            <person name="Carere C.R."/>
            <person name="Steen J."/>
            <person name="Hugenholtz P."/>
            <person name="Stott M.B."/>
        </authorList>
    </citation>
    <scope>NUCLEOTIDE SEQUENCE [LARGE SCALE GENOMIC DNA]</scope>
    <source>
        <strain evidence="10 11">NGM72.4</strain>
    </source>
</reference>
<evidence type="ECO:0000256" key="3">
    <source>
        <dbReference type="ARBA" id="ARBA00022676"/>
    </source>
</evidence>
<keyword evidence="6 8" id="KW-1133">Transmembrane helix</keyword>
<feature type="transmembrane region" description="Helical" evidence="8">
    <location>
        <begin position="446"/>
        <end position="465"/>
    </location>
</feature>
<keyword evidence="7 8" id="KW-0472">Membrane</keyword>
<evidence type="ECO:0000256" key="4">
    <source>
        <dbReference type="ARBA" id="ARBA00022679"/>
    </source>
</evidence>
<keyword evidence="11" id="KW-1185">Reference proteome</keyword>
<dbReference type="InterPro" id="IPR050297">
    <property type="entry name" value="LipidA_mod_glycosyltrf_83"/>
</dbReference>
<dbReference type="Pfam" id="PF13231">
    <property type="entry name" value="PMT_2"/>
    <property type="match status" value="1"/>
</dbReference>
<feature type="transmembrane region" description="Helical" evidence="8">
    <location>
        <begin position="225"/>
        <end position="241"/>
    </location>
</feature>
<feature type="transmembrane region" description="Helical" evidence="8">
    <location>
        <begin position="352"/>
        <end position="373"/>
    </location>
</feature>
<dbReference type="PANTHER" id="PTHR33908:SF11">
    <property type="entry name" value="MEMBRANE PROTEIN"/>
    <property type="match status" value="1"/>
</dbReference>
<dbReference type="AlphaFoldDB" id="A0A6M1S377"/>
<evidence type="ECO:0000313" key="11">
    <source>
        <dbReference type="Proteomes" id="UP000477311"/>
    </source>
</evidence>
<feature type="transmembrane region" description="Helical" evidence="8">
    <location>
        <begin position="20"/>
        <end position="38"/>
    </location>
</feature>
<proteinExistence type="predicted"/>
<evidence type="ECO:0000313" key="10">
    <source>
        <dbReference type="EMBL" id="NGO39770.1"/>
    </source>
</evidence>
<sequence length="621" mass="69049">MPFLQDLIHQFEQGPGLRYLRVALAVLGLAVLALGYNVRAFKNFYAPEAMDMAQVARNLAEGRGFTTLCIRPVSIYLVKSTSERHGRGPVLEGGIRDDARLHTGHPDIVNPPVWPVLLAGLFKLLPPGQEVQSEPPFRYAPELAVVAFSQVLFLLLVGMVFGLARRLFDSTVAWLSAMVLVLTEVFWRFALSGLSTVLLWVWFVGLAMCLVRLEELGREQPDQGGRVLGWAALAGLVVALGCLTRYAFGWLIVPVVLYIGWVGGPRRRTAAVVAVGVFVAVLTPWLVRNWYWSGLPFGAATYTVLDGTYVWPGDRLVRSLHPQFEVPVGVAPLSPVWNKFFANLKLIMTQDALRFGGSWVAALFLAGLLVPFLHPARQRLRWFVVLCLPVLVVVQALGRTHLSDETPEINTENLLVLVAPLVVMYGVAFFLTLLDQLELPLYSLRLTVMGLFVAVVGAPLLLVFLPPRPLRTSYPPYNPLIIQRVSSWLRPHELMMTDIPWAVAWYGQRQAVLLTRHFLPPSEEASSPDTFFAINDYLKPINALYLTPRTIDAKFLTGWVWAGERSWANLVLDALVSRSVPPWCPLRAAPSGFLPEQLFLADWARWRPGAEPPAPKGPGTP</sequence>
<keyword evidence="5 8" id="KW-0812">Transmembrane</keyword>
<dbReference type="GO" id="GO:0005886">
    <property type="term" value="C:plasma membrane"/>
    <property type="evidence" value="ECO:0007669"/>
    <property type="project" value="UniProtKB-SubCell"/>
</dbReference>
<evidence type="ECO:0000259" key="9">
    <source>
        <dbReference type="Pfam" id="PF13231"/>
    </source>
</evidence>
<evidence type="ECO:0000256" key="7">
    <source>
        <dbReference type="ARBA" id="ARBA00023136"/>
    </source>
</evidence>
<keyword evidence="2" id="KW-1003">Cell membrane</keyword>
<feature type="transmembrane region" description="Helical" evidence="8">
    <location>
        <begin position="143"/>
        <end position="164"/>
    </location>
</feature>
<accession>A0A6M1S377</accession>
<organism evidence="10 11">
    <name type="scientific">Limisphaera ngatamarikiensis</name>
    <dbReference type="NCBI Taxonomy" id="1324935"/>
    <lineage>
        <taxon>Bacteria</taxon>
        <taxon>Pseudomonadati</taxon>
        <taxon>Verrucomicrobiota</taxon>
        <taxon>Verrucomicrobiia</taxon>
        <taxon>Limisphaerales</taxon>
        <taxon>Limisphaeraceae</taxon>
        <taxon>Limisphaera</taxon>
    </lineage>
</organism>
<dbReference type="GO" id="GO:0016763">
    <property type="term" value="F:pentosyltransferase activity"/>
    <property type="evidence" value="ECO:0007669"/>
    <property type="project" value="TreeGrafter"/>
</dbReference>
<evidence type="ECO:0000256" key="8">
    <source>
        <dbReference type="SAM" id="Phobius"/>
    </source>
</evidence>
<evidence type="ECO:0000256" key="2">
    <source>
        <dbReference type="ARBA" id="ARBA00022475"/>
    </source>
</evidence>
<feature type="transmembrane region" description="Helical" evidence="8">
    <location>
        <begin position="380"/>
        <end position="402"/>
    </location>
</feature>
<keyword evidence="3" id="KW-0328">Glycosyltransferase</keyword>
<dbReference type="InterPro" id="IPR038731">
    <property type="entry name" value="RgtA/B/C-like"/>
</dbReference>
<dbReference type="Proteomes" id="UP000477311">
    <property type="component" value="Unassembled WGS sequence"/>
</dbReference>
<name>A0A6M1S377_9BACT</name>
<feature type="domain" description="Glycosyltransferase RgtA/B/C/D-like" evidence="9">
    <location>
        <begin position="142"/>
        <end position="286"/>
    </location>
</feature>
<comment type="caution">
    <text evidence="10">The sequence shown here is derived from an EMBL/GenBank/DDBJ whole genome shotgun (WGS) entry which is preliminary data.</text>
</comment>
<feature type="transmembrane region" description="Helical" evidence="8">
    <location>
        <begin position="270"/>
        <end position="287"/>
    </location>
</feature>
<feature type="transmembrane region" description="Helical" evidence="8">
    <location>
        <begin position="414"/>
        <end position="434"/>
    </location>
</feature>
<evidence type="ECO:0000256" key="1">
    <source>
        <dbReference type="ARBA" id="ARBA00004651"/>
    </source>
</evidence>
<evidence type="ECO:0000256" key="5">
    <source>
        <dbReference type="ARBA" id="ARBA00022692"/>
    </source>
</evidence>
<comment type="subcellular location">
    <subcellularLocation>
        <location evidence="1">Cell membrane</location>
        <topology evidence="1">Multi-pass membrane protein</topology>
    </subcellularLocation>
</comment>
<dbReference type="EMBL" id="JAAKYA010000071">
    <property type="protein sequence ID" value="NGO39770.1"/>
    <property type="molecule type" value="Genomic_DNA"/>
</dbReference>